<keyword evidence="1" id="KW-1185">Reference proteome</keyword>
<dbReference type="Proteomes" id="UP000050741">
    <property type="component" value="Unassembled WGS sequence"/>
</dbReference>
<proteinExistence type="predicted"/>
<accession>A0A183BKC9</accession>
<evidence type="ECO:0000313" key="2">
    <source>
        <dbReference type="WBParaSite" id="GPLIN_000105900"/>
    </source>
</evidence>
<reference evidence="1" key="2">
    <citation type="submission" date="2014-05" db="EMBL/GenBank/DDBJ databases">
        <title>The genome and life-stage specific transcriptomes of Globodera pallida elucidate key aspects of plant parasitism by a cyst nematode.</title>
        <authorList>
            <person name="Cotton J.A."/>
            <person name="Lilley C.J."/>
            <person name="Jones L.M."/>
            <person name="Kikuchi T."/>
            <person name="Reid A.J."/>
            <person name="Thorpe P."/>
            <person name="Tsai I.J."/>
            <person name="Beasley H."/>
            <person name="Blok V."/>
            <person name="Cock P.J.A."/>
            <person name="Van den Akker S.E."/>
            <person name="Holroyd N."/>
            <person name="Hunt M."/>
            <person name="Mantelin S."/>
            <person name="Naghra H."/>
            <person name="Pain A."/>
            <person name="Palomares-Rius J.E."/>
            <person name="Zarowiecki M."/>
            <person name="Berriman M."/>
            <person name="Jones J.T."/>
            <person name="Urwin P.E."/>
        </authorList>
    </citation>
    <scope>NUCLEOTIDE SEQUENCE [LARGE SCALE GENOMIC DNA]</scope>
    <source>
        <strain evidence="1">Lindley</strain>
    </source>
</reference>
<name>A0A183BKC9_GLOPA</name>
<dbReference type="WBParaSite" id="GPLIN_000105900">
    <property type="protein sequence ID" value="GPLIN_000105900"/>
    <property type="gene ID" value="GPLIN_000105900"/>
</dbReference>
<protein>
    <submittedName>
        <fullName evidence="2">FH2 domain-containing protein</fullName>
    </submittedName>
</protein>
<organism evidence="1 2">
    <name type="scientific">Globodera pallida</name>
    <name type="common">Potato cyst nematode worm</name>
    <name type="synonym">Heterodera pallida</name>
    <dbReference type="NCBI Taxonomy" id="36090"/>
    <lineage>
        <taxon>Eukaryota</taxon>
        <taxon>Metazoa</taxon>
        <taxon>Ecdysozoa</taxon>
        <taxon>Nematoda</taxon>
        <taxon>Chromadorea</taxon>
        <taxon>Rhabditida</taxon>
        <taxon>Tylenchina</taxon>
        <taxon>Tylenchomorpha</taxon>
        <taxon>Tylenchoidea</taxon>
        <taxon>Heteroderidae</taxon>
        <taxon>Heteroderinae</taxon>
        <taxon>Globodera</taxon>
    </lineage>
</organism>
<reference evidence="2" key="3">
    <citation type="submission" date="2016-06" db="UniProtKB">
        <authorList>
            <consortium name="WormBaseParasite"/>
        </authorList>
    </citation>
    <scope>IDENTIFICATION</scope>
</reference>
<sequence>MFCCGLLDKSELPDHLASALPADVVASINTLLGNKSLSREQKAQQIDDILKTVPDEVLEKLPEPPHFAQLPTEVKDHLKQMRRDCKHKSIAEKKEAFKAYLGTLPPEQQAILMKEMK</sequence>
<evidence type="ECO:0000313" key="1">
    <source>
        <dbReference type="Proteomes" id="UP000050741"/>
    </source>
</evidence>
<dbReference type="AlphaFoldDB" id="A0A183BKC9"/>
<reference evidence="1" key="1">
    <citation type="submission" date="2013-12" db="EMBL/GenBank/DDBJ databases">
        <authorList>
            <person name="Aslett M."/>
        </authorList>
    </citation>
    <scope>NUCLEOTIDE SEQUENCE [LARGE SCALE GENOMIC DNA]</scope>
    <source>
        <strain evidence="1">Lindley</strain>
    </source>
</reference>